<reference evidence="2" key="1">
    <citation type="submission" date="2022-10" db="EMBL/GenBank/DDBJ databases">
        <title>Tapping the CABI collections for fungal endophytes: first genome assemblies for Collariella, Neodidymelliopsis, Ascochyta clinopodiicola, Didymella pomorum, Didymosphaeria variabile, Neocosmospora piperis and Neocucurbitaria cava.</title>
        <authorList>
            <person name="Hill R."/>
        </authorList>
    </citation>
    <scope>NUCLEOTIDE SEQUENCE</scope>
    <source>
        <strain evidence="2">IMI 356815</strain>
    </source>
</reference>
<keyword evidence="3" id="KW-1185">Reference proteome</keyword>
<dbReference type="RefSeq" id="XP_056075521.1">
    <property type="nucleotide sequence ID" value="XM_056212048.1"/>
</dbReference>
<dbReference type="EMBL" id="JAPEUX010000002">
    <property type="protein sequence ID" value="KAJ4358662.1"/>
    <property type="molecule type" value="Genomic_DNA"/>
</dbReference>
<evidence type="ECO:0000256" key="1">
    <source>
        <dbReference type="SAM" id="MobiDB-lite"/>
    </source>
</evidence>
<evidence type="ECO:0000313" key="3">
    <source>
        <dbReference type="Proteomes" id="UP001140513"/>
    </source>
</evidence>
<accession>A0A9W8XT56</accession>
<feature type="compositionally biased region" description="Basic and acidic residues" evidence="1">
    <location>
        <begin position="78"/>
        <end position="88"/>
    </location>
</feature>
<dbReference type="GeneID" id="80906776"/>
<evidence type="ECO:0000313" key="2">
    <source>
        <dbReference type="EMBL" id="KAJ4358662.1"/>
    </source>
</evidence>
<proteinExistence type="predicted"/>
<gene>
    <name evidence="2" type="ORF">N0V89_003246</name>
</gene>
<feature type="region of interest" description="Disordered" evidence="1">
    <location>
        <begin position="65"/>
        <end position="88"/>
    </location>
</feature>
<comment type="caution">
    <text evidence="2">The sequence shown here is derived from an EMBL/GenBank/DDBJ whole genome shotgun (WGS) entry which is preliminary data.</text>
</comment>
<organism evidence="2 3">
    <name type="scientific">Didymosphaeria variabile</name>
    <dbReference type="NCBI Taxonomy" id="1932322"/>
    <lineage>
        <taxon>Eukaryota</taxon>
        <taxon>Fungi</taxon>
        <taxon>Dikarya</taxon>
        <taxon>Ascomycota</taxon>
        <taxon>Pezizomycotina</taxon>
        <taxon>Dothideomycetes</taxon>
        <taxon>Pleosporomycetidae</taxon>
        <taxon>Pleosporales</taxon>
        <taxon>Massarineae</taxon>
        <taxon>Didymosphaeriaceae</taxon>
        <taxon>Didymosphaeria</taxon>
    </lineage>
</organism>
<name>A0A9W8XT56_9PLEO</name>
<dbReference type="OrthoDB" id="3759773at2759"/>
<protein>
    <submittedName>
        <fullName evidence="2">Uncharacterized protein</fullName>
    </submittedName>
</protein>
<sequence>MASVASLLASVFDQAVLQQICGEFQSYEEDDMSEDAVTHRDYEAAMEKFSHMRYIWHQLFEQKKSREEEPATGEGLDDAERNVEQDKEDEGFRDLLKRCFETYAASYADQARIVADGSFVRSIVTALSYCDSSPYVWFNETQLGKKDTKSGAIALANSDEALAHMMVQGHEWLRIEDTLCKNDDDTGLFFPASILTGLPIACHDAGVKLRGIQVDCFPLLRGYNCLLPSSTQADDSATQNPWARFAAACHDLEIFNFGQRGMSCSPIRPERQSFSDSEMINGFIGAACSGPSLQRFALNMTPFRVRAGRAGERDEEQSYLASPILAALTSTHLRSIVLNNVDVCGQDLLALVKGISAVHLTDLYFAGVTLSRGRYAESMSLLHDIAVYRIQNKCSKPEIRFNTLQGAEFGAPSTFDDDSWMWTDSEEERQAFWDRLEEHQHPAVLKQVEEWVEDGQADEPNPLLRFNVAQD</sequence>
<dbReference type="AlphaFoldDB" id="A0A9W8XT56"/>
<dbReference type="Proteomes" id="UP001140513">
    <property type="component" value="Unassembled WGS sequence"/>
</dbReference>